<dbReference type="InterPro" id="IPR013022">
    <property type="entry name" value="Xyl_isomerase-like_TIM-brl"/>
</dbReference>
<evidence type="ECO:0000313" key="3">
    <source>
        <dbReference type="Proteomes" id="UP000319732"/>
    </source>
</evidence>
<feature type="domain" description="Xylose isomerase-like TIM barrel" evidence="1">
    <location>
        <begin position="26"/>
        <end position="201"/>
    </location>
</feature>
<sequence length="263" mass="29878">MTAKFSLQTFTIRKYIKTPQAIAGAFERIKDTGLNAVELARINFTEAEIDAVAAASARFGIDIGSTQITYDYLDKNRDWVLEFHDRLGCAYTAVSVLPTAAVIGSKRDKLLRFAEALDRLGRYYRERGLNLCFHHHDFEFRRYGDQLGLDLLLQNTAPEHLGLVLDTYWTQRGGKTPHDMIADLQGRVKVVHLRDYRIRWKFFELLPIDCEVGAGNLDFNRIIDSCCAGGVHYMAIEQATATPFESVAMSVKHLRSLGFQHLF</sequence>
<evidence type="ECO:0000313" key="2">
    <source>
        <dbReference type="EMBL" id="TQV67236.1"/>
    </source>
</evidence>
<keyword evidence="2" id="KW-0413">Isomerase</keyword>
<dbReference type="PANTHER" id="PTHR12110:SF41">
    <property type="entry name" value="INOSOSE DEHYDRATASE"/>
    <property type="match status" value="1"/>
</dbReference>
<dbReference type="Proteomes" id="UP000319732">
    <property type="component" value="Unassembled WGS sequence"/>
</dbReference>
<dbReference type="InterPro" id="IPR050312">
    <property type="entry name" value="IolE/XylAMocC-like"/>
</dbReference>
<dbReference type="AlphaFoldDB" id="A0A545SQT3"/>
<dbReference type="InterPro" id="IPR036237">
    <property type="entry name" value="Xyl_isomerase-like_sf"/>
</dbReference>
<protein>
    <submittedName>
        <fullName evidence="2">Sugar phosphate isomerase/epimerase</fullName>
    </submittedName>
</protein>
<name>A0A545SQT3_9GAMM</name>
<reference evidence="2 3" key="1">
    <citation type="submission" date="2019-06" db="EMBL/GenBank/DDBJ databases">
        <title>Whole genome sequence for Cellvibrionaceae sp. R142.</title>
        <authorList>
            <person name="Wang G."/>
        </authorList>
    </citation>
    <scope>NUCLEOTIDE SEQUENCE [LARGE SCALE GENOMIC DNA]</scope>
    <source>
        <strain evidence="2 3">R142</strain>
    </source>
</reference>
<dbReference type="Gene3D" id="3.20.20.150">
    <property type="entry name" value="Divalent-metal-dependent TIM barrel enzymes"/>
    <property type="match status" value="1"/>
</dbReference>
<dbReference type="SUPFAM" id="SSF51658">
    <property type="entry name" value="Xylose isomerase-like"/>
    <property type="match status" value="1"/>
</dbReference>
<dbReference type="GO" id="GO:0016853">
    <property type="term" value="F:isomerase activity"/>
    <property type="evidence" value="ECO:0007669"/>
    <property type="project" value="UniProtKB-KW"/>
</dbReference>
<dbReference type="OrthoDB" id="9798407at2"/>
<evidence type="ECO:0000259" key="1">
    <source>
        <dbReference type="Pfam" id="PF01261"/>
    </source>
</evidence>
<organism evidence="2 3">
    <name type="scientific">Exilibacterium tricleocarpae</name>
    <dbReference type="NCBI Taxonomy" id="2591008"/>
    <lineage>
        <taxon>Bacteria</taxon>
        <taxon>Pseudomonadati</taxon>
        <taxon>Pseudomonadota</taxon>
        <taxon>Gammaproteobacteria</taxon>
        <taxon>Cellvibrionales</taxon>
        <taxon>Cellvibrionaceae</taxon>
        <taxon>Exilibacterium</taxon>
    </lineage>
</organism>
<keyword evidence="3" id="KW-1185">Reference proteome</keyword>
<dbReference type="RefSeq" id="WP_142929861.1">
    <property type="nucleotide sequence ID" value="NZ_ML660112.1"/>
</dbReference>
<dbReference type="EMBL" id="VHSG01000036">
    <property type="protein sequence ID" value="TQV67236.1"/>
    <property type="molecule type" value="Genomic_DNA"/>
</dbReference>
<dbReference type="Pfam" id="PF01261">
    <property type="entry name" value="AP_endonuc_2"/>
    <property type="match status" value="1"/>
</dbReference>
<proteinExistence type="predicted"/>
<accession>A0A545SQT3</accession>
<dbReference type="PANTHER" id="PTHR12110">
    <property type="entry name" value="HYDROXYPYRUVATE ISOMERASE"/>
    <property type="match status" value="1"/>
</dbReference>
<comment type="caution">
    <text evidence="2">The sequence shown here is derived from an EMBL/GenBank/DDBJ whole genome shotgun (WGS) entry which is preliminary data.</text>
</comment>
<gene>
    <name evidence="2" type="ORF">FKG94_25930</name>
</gene>